<dbReference type="NCBIfam" id="NF038020">
    <property type="entry name" value="HeR"/>
    <property type="match status" value="1"/>
</dbReference>
<proteinExistence type="predicted"/>
<evidence type="ECO:0000313" key="2">
    <source>
        <dbReference type="EMBL" id="CAA9219643.1"/>
    </source>
</evidence>
<dbReference type="EMBL" id="CADCSY010000026">
    <property type="protein sequence ID" value="CAA9219643.1"/>
    <property type="molecule type" value="Genomic_DNA"/>
</dbReference>
<keyword evidence="1" id="KW-0812">Transmembrane</keyword>
<reference evidence="2" key="1">
    <citation type="submission" date="2020-02" db="EMBL/GenBank/DDBJ databases">
        <authorList>
            <person name="Meier V. D."/>
        </authorList>
    </citation>
    <scope>NUCLEOTIDE SEQUENCE</scope>
    <source>
        <strain evidence="2">AVDCRST_MAG20</strain>
    </source>
</reference>
<feature type="transmembrane region" description="Helical" evidence="1">
    <location>
        <begin position="143"/>
        <end position="162"/>
    </location>
</feature>
<feature type="transmembrane region" description="Helical" evidence="1">
    <location>
        <begin position="174"/>
        <end position="194"/>
    </location>
</feature>
<protein>
    <submittedName>
        <fullName evidence="2">Heliorhodopsin</fullName>
    </submittedName>
</protein>
<keyword evidence="1" id="KW-0472">Membrane</keyword>
<dbReference type="InterPro" id="IPR041113">
    <property type="entry name" value="Heliorhodopsin"/>
</dbReference>
<feature type="transmembrane region" description="Helical" evidence="1">
    <location>
        <begin position="33"/>
        <end position="58"/>
    </location>
</feature>
<sequence length="264" mass="28256">MARDATTAGPARGATTADADGTGLRRLNLVVGLAHLAQAALMLALSNDLALPVVASFLRDDPVLVQEGVRPEALFDVPIGPVVALFLLLAALDHLLVAAPGIRSWYERGLDRGINVARWSEYSVSASLMVVLIALFVGIRDVAALLGLFGVNTSMILFGLLMEKHQAPGRADWSAFWFGCIAGVVPWAAVGWYVLGGGEVPGFVYAITLTQLALFSGFAVNQALQYRQVGRWASYRFGEAAYIVLSLVAKSLLAWLIYANVLRT</sequence>
<organism evidence="2">
    <name type="scientific">uncultured Acidimicrobiales bacterium</name>
    <dbReference type="NCBI Taxonomy" id="310071"/>
    <lineage>
        <taxon>Bacteria</taxon>
        <taxon>Bacillati</taxon>
        <taxon>Actinomycetota</taxon>
        <taxon>Acidimicrobiia</taxon>
        <taxon>Acidimicrobiales</taxon>
        <taxon>environmental samples</taxon>
    </lineage>
</organism>
<evidence type="ECO:0000256" key="1">
    <source>
        <dbReference type="SAM" id="Phobius"/>
    </source>
</evidence>
<gene>
    <name evidence="2" type="ORF">AVDCRST_MAG20-503</name>
</gene>
<feature type="transmembrane region" description="Helical" evidence="1">
    <location>
        <begin position="119"/>
        <end position="137"/>
    </location>
</feature>
<name>A0A6J4HE30_9ACTN</name>
<dbReference type="Pfam" id="PF18761">
    <property type="entry name" value="Heliorhodopsin"/>
    <property type="match status" value="1"/>
</dbReference>
<feature type="transmembrane region" description="Helical" evidence="1">
    <location>
        <begin position="200"/>
        <end position="220"/>
    </location>
</feature>
<feature type="transmembrane region" description="Helical" evidence="1">
    <location>
        <begin position="240"/>
        <end position="258"/>
    </location>
</feature>
<keyword evidence="1" id="KW-1133">Transmembrane helix</keyword>
<feature type="transmembrane region" description="Helical" evidence="1">
    <location>
        <begin position="78"/>
        <end position="98"/>
    </location>
</feature>
<dbReference type="AlphaFoldDB" id="A0A6J4HE30"/>
<accession>A0A6J4HE30</accession>
<dbReference type="Gene3D" id="1.20.1070.10">
    <property type="entry name" value="Rhodopsin 7-helix transmembrane proteins"/>
    <property type="match status" value="1"/>
</dbReference>